<feature type="region of interest" description="Disordered" evidence="7">
    <location>
        <begin position="59"/>
        <end position="85"/>
    </location>
</feature>
<evidence type="ECO:0000256" key="1">
    <source>
        <dbReference type="ARBA" id="ARBA00004123"/>
    </source>
</evidence>
<reference evidence="9 10" key="1">
    <citation type="journal article" date="2022" name="Nat. Ecol. Evol.">
        <title>A masculinizing supergene underlies an exaggerated male reproductive morph in a spider.</title>
        <authorList>
            <person name="Hendrickx F."/>
            <person name="De Corte Z."/>
            <person name="Sonet G."/>
            <person name="Van Belleghem S.M."/>
            <person name="Kostlbacher S."/>
            <person name="Vangestel C."/>
        </authorList>
    </citation>
    <scope>NUCLEOTIDE SEQUENCE [LARGE SCALE GENOMIC DNA]</scope>
    <source>
        <strain evidence="9">W744_W776</strain>
    </source>
</reference>
<dbReference type="InterPro" id="IPR000047">
    <property type="entry name" value="HTH_motif"/>
</dbReference>
<dbReference type="AlphaFoldDB" id="A0AAV6V1E3"/>
<sequence length="281" mass="30787">MLEFNTPATTAASSMLSMLNINMEASRQNFLLGNPPLAALHSMADMKPNGAAYHPHQATLKPSPLTPPTCSSSSSGTPHGINDILGRPIATSAPSALGTLTALPRLGLGMGAAGMYFGAPKVGLGDFPGRPHIYWPNVLQSQALWRDRFASAAAVQNAVDKDGKKKHTRPTFSGHQIYVLEKTFEQTKYLAGPERAKLAYALGMSESQVKVWFQNRRTKWRKKHAAEMATAKKKHDSEAEQLRQDDCSDQDDMDCSSKQRMLKTEHHHRQDESSDSSMPST</sequence>
<dbReference type="SUPFAM" id="SSF46689">
    <property type="entry name" value="Homeodomain-like"/>
    <property type="match status" value="1"/>
</dbReference>
<dbReference type="InterPro" id="IPR017970">
    <property type="entry name" value="Homeobox_CS"/>
</dbReference>
<dbReference type="InterPro" id="IPR009057">
    <property type="entry name" value="Homeodomain-like_sf"/>
</dbReference>
<dbReference type="GO" id="GO:0000978">
    <property type="term" value="F:RNA polymerase II cis-regulatory region sequence-specific DNA binding"/>
    <property type="evidence" value="ECO:0007669"/>
    <property type="project" value="TreeGrafter"/>
</dbReference>
<dbReference type="InterPro" id="IPR001356">
    <property type="entry name" value="HD"/>
</dbReference>
<feature type="compositionally biased region" description="Basic and acidic residues" evidence="7">
    <location>
        <begin position="262"/>
        <end position="272"/>
    </location>
</feature>
<keyword evidence="3 5" id="KW-0371">Homeobox</keyword>
<name>A0AAV6V1E3_9ARAC</name>
<evidence type="ECO:0000256" key="7">
    <source>
        <dbReference type="SAM" id="MobiDB-lite"/>
    </source>
</evidence>
<accession>A0AAV6V1E3</accession>
<keyword evidence="2 5" id="KW-0238">DNA-binding</keyword>
<feature type="compositionally biased region" description="Low complexity" evidence="7">
    <location>
        <begin position="68"/>
        <end position="78"/>
    </location>
</feature>
<protein>
    <recommendedName>
        <fullName evidence="8">Homeobox domain-containing protein</fullName>
    </recommendedName>
</protein>
<evidence type="ECO:0000256" key="4">
    <source>
        <dbReference type="ARBA" id="ARBA00023242"/>
    </source>
</evidence>
<keyword evidence="4 5" id="KW-0539">Nucleus</keyword>
<evidence type="ECO:0000256" key="6">
    <source>
        <dbReference type="RuleBase" id="RU000682"/>
    </source>
</evidence>
<dbReference type="Pfam" id="PF00046">
    <property type="entry name" value="Homeodomain"/>
    <property type="match status" value="1"/>
</dbReference>
<dbReference type="CDD" id="cd00086">
    <property type="entry name" value="homeodomain"/>
    <property type="match status" value="1"/>
</dbReference>
<keyword evidence="10" id="KW-1185">Reference proteome</keyword>
<dbReference type="GO" id="GO:0000981">
    <property type="term" value="F:DNA-binding transcription factor activity, RNA polymerase II-specific"/>
    <property type="evidence" value="ECO:0007669"/>
    <property type="project" value="InterPro"/>
</dbReference>
<dbReference type="SMART" id="SM00389">
    <property type="entry name" value="HOX"/>
    <property type="match status" value="1"/>
</dbReference>
<proteinExistence type="predicted"/>
<dbReference type="FunFam" id="1.10.10.60:FF:000067">
    <property type="entry name" value="NK6 homeobox 1"/>
    <property type="match status" value="1"/>
</dbReference>
<evidence type="ECO:0000259" key="8">
    <source>
        <dbReference type="PROSITE" id="PS50071"/>
    </source>
</evidence>
<dbReference type="PANTHER" id="PTHR24340">
    <property type="entry name" value="HOMEOBOX PROTEIN NKX"/>
    <property type="match status" value="1"/>
</dbReference>
<gene>
    <name evidence="9" type="ORF">JTE90_018689</name>
</gene>
<dbReference type="GO" id="GO:0005634">
    <property type="term" value="C:nucleus"/>
    <property type="evidence" value="ECO:0007669"/>
    <property type="project" value="UniProtKB-SubCell"/>
</dbReference>
<evidence type="ECO:0000256" key="5">
    <source>
        <dbReference type="PROSITE-ProRule" id="PRU00108"/>
    </source>
</evidence>
<evidence type="ECO:0000313" key="9">
    <source>
        <dbReference type="EMBL" id="KAG8189908.1"/>
    </source>
</evidence>
<comment type="subcellular location">
    <subcellularLocation>
        <location evidence="1 5 6">Nucleus</location>
    </subcellularLocation>
</comment>
<dbReference type="PROSITE" id="PS50071">
    <property type="entry name" value="HOMEOBOX_2"/>
    <property type="match status" value="1"/>
</dbReference>
<dbReference type="PROSITE" id="PS00027">
    <property type="entry name" value="HOMEOBOX_1"/>
    <property type="match status" value="1"/>
</dbReference>
<dbReference type="EMBL" id="JAFNEN010000200">
    <property type="protein sequence ID" value="KAG8189908.1"/>
    <property type="molecule type" value="Genomic_DNA"/>
</dbReference>
<dbReference type="PRINTS" id="PR00024">
    <property type="entry name" value="HOMEOBOX"/>
</dbReference>
<evidence type="ECO:0000256" key="2">
    <source>
        <dbReference type="ARBA" id="ARBA00023125"/>
    </source>
</evidence>
<dbReference type="PRINTS" id="PR00031">
    <property type="entry name" value="HTHREPRESSR"/>
</dbReference>
<evidence type="ECO:0000313" key="10">
    <source>
        <dbReference type="Proteomes" id="UP000827092"/>
    </source>
</evidence>
<feature type="DNA-binding region" description="Homeobox" evidence="5">
    <location>
        <begin position="165"/>
        <end position="224"/>
    </location>
</feature>
<evidence type="ECO:0000256" key="3">
    <source>
        <dbReference type="ARBA" id="ARBA00023155"/>
    </source>
</evidence>
<organism evidence="9 10">
    <name type="scientific">Oedothorax gibbosus</name>
    <dbReference type="NCBI Taxonomy" id="931172"/>
    <lineage>
        <taxon>Eukaryota</taxon>
        <taxon>Metazoa</taxon>
        <taxon>Ecdysozoa</taxon>
        <taxon>Arthropoda</taxon>
        <taxon>Chelicerata</taxon>
        <taxon>Arachnida</taxon>
        <taxon>Araneae</taxon>
        <taxon>Araneomorphae</taxon>
        <taxon>Entelegynae</taxon>
        <taxon>Araneoidea</taxon>
        <taxon>Linyphiidae</taxon>
        <taxon>Erigoninae</taxon>
        <taxon>Oedothorax</taxon>
    </lineage>
</organism>
<feature type="region of interest" description="Disordered" evidence="7">
    <location>
        <begin position="229"/>
        <end position="281"/>
    </location>
</feature>
<dbReference type="Proteomes" id="UP000827092">
    <property type="component" value="Unassembled WGS sequence"/>
</dbReference>
<dbReference type="PANTHER" id="PTHR24340:SF35">
    <property type="entry name" value="HGTX, ISOFORM C"/>
    <property type="match status" value="1"/>
</dbReference>
<feature type="domain" description="Homeobox" evidence="8">
    <location>
        <begin position="163"/>
        <end position="223"/>
    </location>
</feature>
<dbReference type="Gene3D" id="1.10.10.60">
    <property type="entry name" value="Homeodomain-like"/>
    <property type="match status" value="1"/>
</dbReference>
<feature type="compositionally biased region" description="Basic and acidic residues" evidence="7">
    <location>
        <begin position="235"/>
        <end position="246"/>
    </location>
</feature>
<dbReference type="InterPro" id="IPR050394">
    <property type="entry name" value="Homeobox_NK-like"/>
</dbReference>
<comment type="caution">
    <text evidence="9">The sequence shown here is derived from an EMBL/GenBank/DDBJ whole genome shotgun (WGS) entry which is preliminary data.</text>
</comment>
<dbReference type="InterPro" id="IPR020479">
    <property type="entry name" value="HD_metazoa"/>
</dbReference>
<dbReference type="GO" id="GO:0030154">
    <property type="term" value="P:cell differentiation"/>
    <property type="evidence" value="ECO:0007669"/>
    <property type="project" value="TreeGrafter"/>
</dbReference>